<keyword evidence="2" id="KW-1185">Reference proteome</keyword>
<reference evidence="1 2" key="1">
    <citation type="journal article" date="2015" name="Genome Announc.">
        <title>Genomes of Geoalkalibacter ferrihydriticus Z-0531T and Geoalkalibacter subterraneus Red1T, Two Haloalkaliphilic Metal-Reducing Deltaproteobacteria.</title>
        <authorList>
            <person name="Badalamenti J.P."/>
            <person name="Krajmalnik-Brown R."/>
            <person name="Torres C.I."/>
            <person name="Bond D.R."/>
        </authorList>
    </citation>
    <scope>NUCLEOTIDE SEQUENCE [LARGE SCALE GENOMIC DNA]</scope>
    <source>
        <strain evidence="1 2">Red1</strain>
    </source>
</reference>
<dbReference type="AlphaFoldDB" id="A0A0B5FGW4"/>
<proteinExistence type="predicted"/>
<dbReference type="KEGG" id="gsb:GSUB_08460"/>
<accession>A0A0B5FGW4</accession>
<evidence type="ECO:0000313" key="2">
    <source>
        <dbReference type="Proteomes" id="UP000035036"/>
    </source>
</evidence>
<dbReference type="Proteomes" id="UP000035036">
    <property type="component" value="Chromosome"/>
</dbReference>
<protein>
    <submittedName>
        <fullName evidence="1">Uncharacterized protein</fullName>
    </submittedName>
</protein>
<dbReference type="HOGENOM" id="CLU_2770025_0_0_7"/>
<evidence type="ECO:0000313" key="1">
    <source>
        <dbReference type="EMBL" id="AJF06578.1"/>
    </source>
</evidence>
<name>A0A0B5FGW4_9BACT</name>
<dbReference type="EMBL" id="CP010311">
    <property type="protein sequence ID" value="AJF06578.1"/>
    <property type="molecule type" value="Genomic_DNA"/>
</dbReference>
<sequence>MQASIKRTAVRDKKKTGMDIWKKALSKPGSMRESYIDFALNCRKNVRVMRLFNLNQGEKPVTVFNTQLL</sequence>
<organism evidence="1 2">
    <name type="scientific">Geoalkalibacter subterraneus</name>
    <dbReference type="NCBI Taxonomy" id="483547"/>
    <lineage>
        <taxon>Bacteria</taxon>
        <taxon>Pseudomonadati</taxon>
        <taxon>Thermodesulfobacteriota</taxon>
        <taxon>Desulfuromonadia</taxon>
        <taxon>Desulfuromonadales</taxon>
        <taxon>Geoalkalibacteraceae</taxon>
        <taxon>Geoalkalibacter</taxon>
    </lineage>
</organism>
<gene>
    <name evidence="1" type="ORF">GSUB_08460</name>
</gene>